<evidence type="ECO:0000313" key="2">
    <source>
        <dbReference type="EMBL" id="OWJ61351.1"/>
    </source>
</evidence>
<evidence type="ECO:0000313" key="3">
    <source>
        <dbReference type="Proteomes" id="UP000196655"/>
    </source>
</evidence>
<name>A0A211Z7X8_9PROT</name>
<comment type="caution">
    <text evidence="2">The sequence shown here is derived from an EMBL/GenBank/DDBJ whole genome shotgun (WGS) entry which is preliminary data.</text>
</comment>
<feature type="signal peptide" evidence="1">
    <location>
        <begin position="1"/>
        <end position="24"/>
    </location>
</feature>
<feature type="chain" id="PRO_5012487901" evidence="1">
    <location>
        <begin position="25"/>
        <end position="180"/>
    </location>
</feature>
<evidence type="ECO:0000256" key="1">
    <source>
        <dbReference type="SAM" id="SignalP"/>
    </source>
</evidence>
<dbReference type="Proteomes" id="UP000196655">
    <property type="component" value="Unassembled WGS sequence"/>
</dbReference>
<proteinExistence type="predicted"/>
<sequence>MRMGVKSGPVGAFLAALVVLPAWAGPSYQSPEVSCPPQDDGAKVQRFDSLEAMPEPIWRSIAAALDPEVPTDRLRIELPDIIAPRDAKWQVTDSVEPGKPLAWRRFIRGFSVETRPHPGLSPRKVWYVWLEHGGMAYTLSVSIFKEGRTIKPVALFRGHEDTLCSLQATFQDLPFEVYKL</sequence>
<dbReference type="EMBL" id="NHON01000106">
    <property type="protein sequence ID" value="OWJ61351.1"/>
    <property type="molecule type" value="Genomic_DNA"/>
</dbReference>
<dbReference type="RefSeq" id="WP_088156463.1">
    <property type="nucleotide sequence ID" value="NZ_NHON01000106.1"/>
</dbReference>
<reference evidence="3" key="1">
    <citation type="submission" date="2017-05" db="EMBL/GenBank/DDBJ databases">
        <authorList>
            <person name="Macchi M."/>
            <person name="Festa S."/>
            <person name="Coppotelli B.M."/>
            <person name="Morelli I.S."/>
        </authorList>
    </citation>
    <scope>NUCLEOTIDE SEQUENCE [LARGE SCALE GENOMIC DNA]</scope>
    <source>
        <strain evidence="3">I</strain>
    </source>
</reference>
<protein>
    <submittedName>
        <fullName evidence="2">Uncharacterized protein</fullName>
    </submittedName>
</protein>
<gene>
    <name evidence="2" type="ORF">BWR60_31380</name>
</gene>
<keyword evidence="3" id="KW-1185">Reference proteome</keyword>
<keyword evidence="1" id="KW-0732">Signal</keyword>
<dbReference type="AlphaFoldDB" id="A0A211Z7X8"/>
<organism evidence="2 3">
    <name type="scientific">Inquilinus limosus</name>
    <dbReference type="NCBI Taxonomy" id="171674"/>
    <lineage>
        <taxon>Bacteria</taxon>
        <taxon>Pseudomonadati</taxon>
        <taxon>Pseudomonadota</taxon>
        <taxon>Alphaproteobacteria</taxon>
        <taxon>Rhodospirillales</taxon>
        <taxon>Rhodospirillaceae</taxon>
        <taxon>Inquilinus</taxon>
    </lineage>
</organism>
<dbReference type="OrthoDB" id="4727422at2"/>
<accession>A0A211Z7X8</accession>